<proteinExistence type="predicted"/>
<keyword evidence="3" id="KW-1185">Reference proteome</keyword>
<name>K2KJL6_9GAMM</name>
<sequence>MAMTLGVTFWIWGLSYLGSFCLLAAFMLYGRGQGVVSPWVNWFADKTLVMAPALALPCAVAGWVAFWRESSPWGYGWFLAPLAWVLLAWALLLASRFHQQPAR</sequence>
<protein>
    <submittedName>
        <fullName evidence="2">Uncharacterized protein</fullName>
    </submittedName>
</protein>
<evidence type="ECO:0000256" key="1">
    <source>
        <dbReference type="SAM" id="Phobius"/>
    </source>
</evidence>
<keyword evidence="1" id="KW-1133">Transmembrane helix</keyword>
<feature type="transmembrane region" description="Helical" evidence="1">
    <location>
        <begin position="6"/>
        <end position="28"/>
    </location>
</feature>
<evidence type="ECO:0000313" key="2">
    <source>
        <dbReference type="EMBL" id="EKE77510.1"/>
    </source>
</evidence>
<organism evidence="2 3">
    <name type="scientific">Gallaecimonas xiamenensis 3-C-1</name>
    <dbReference type="NCBI Taxonomy" id="745411"/>
    <lineage>
        <taxon>Bacteria</taxon>
        <taxon>Pseudomonadati</taxon>
        <taxon>Pseudomonadota</taxon>
        <taxon>Gammaproteobacteria</taxon>
        <taxon>Enterobacterales</taxon>
        <taxon>Gallaecimonadaceae</taxon>
        <taxon>Gallaecimonas</taxon>
    </lineage>
</organism>
<dbReference type="EMBL" id="AMRI01000002">
    <property type="protein sequence ID" value="EKE77510.1"/>
    <property type="molecule type" value="Genomic_DNA"/>
</dbReference>
<evidence type="ECO:0000313" key="3">
    <source>
        <dbReference type="Proteomes" id="UP000006755"/>
    </source>
</evidence>
<accession>K2KJL6</accession>
<keyword evidence="1" id="KW-0472">Membrane</keyword>
<keyword evidence="1" id="KW-0812">Transmembrane</keyword>
<dbReference type="AlphaFoldDB" id="K2KJL6"/>
<dbReference type="STRING" id="745411.B3C1_01825"/>
<feature type="transmembrane region" description="Helical" evidence="1">
    <location>
        <begin position="48"/>
        <end position="67"/>
    </location>
</feature>
<dbReference type="Proteomes" id="UP000006755">
    <property type="component" value="Unassembled WGS sequence"/>
</dbReference>
<reference evidence="2 3" key="1">
    <citation type="journal article" date="2012" name="J. Bacteriol.">
        <title>Genome Sequence of Gallaecimonas xiamenensis Type Strain 3-C-1.</title>
        <authorList>
            <person name="Lai Q."/>
            <person name="Wang L."/>
            <person name="Wang W."/>
            <person name="Shao Z."/>
        </authorList>
    </citation>
    <scope>NUCLEOTIDE SEQUENCE [LARGE SCALE GENOMIC DNA]</scope>
    <source>
        <strain evidence="2 3">3-C-1</strain>
    </source>
</reference>
<gene>
    <name evidence="2" type="ORF">B3C1_01825</name>
</gene>
<feature type="transmembrane region" description="Helical" evidence="1">
    <location>
        <begin position="73"/>
        <end position="94"/>
    </location>
</feature>
<comment type="caution">
    <text evidence="2">The sequence shown here is derived from an EMBL/GenBank/DDBJ whole genome shotgun (WGS) entry which is preliminary data.</text>
</comment>